<dbReference type="OrthoDB" id="41870at2759"/>
<feature type="compositionally biased region" description="Basic and acidic residues" evidence="1">
    <location>
        <begin position="1"/>
        <end position="17"/>
    </location>
</feature>
<dbReference type="EMBL" id="AGNL01025576">
    <property type="protein sequence ID" value="EJK58330.1"/>
    <property type="molecule type" value="Genomic_DNA"/>
</dbReference>
<reference evidence="2 3" key="1">
    <citation type="journal article" date="2012" name="Genome Biol.">
        <title>Genome and low-iron response of an oceanic diatom adapted to chronic iron limitation.</title>
        <authorList>
            <person name="Lommer M."/>
            <person name="Specht M."/>
            <person name="Roy A.S."/>
            <person name="Kraemer L."/>
            <person name="Andreson R."/>
            <person name="Gutowska M.A."/>
            <person name="Wolf J."/>
            <person name="Bergner S.V."/>
            <person name="Schilhabel M.B."/>
            <person name="Klostermeier U.C."/>
            <person name="Beiko R.G."/>
            <person name="Rosenstiel P."/>
            <person name="Hippler M."/>
            <person name="Laroche J."/>
        </authorList>
    </citation>
    <scope>NUCLEOTIDE SEQUENCE [LARGE SCALE GENOMIC DNA]</scope>
    <source>
        <strain evidence="2 3">CCMP1005</strain>
    </source>
</reference>
<proteinExistence type="predicted"/>
<gene>
    <name evidence="2" type="ORF">THAOC_21560</name>
</gene>
<evidence type="ECO:0000256" key="1">
    <source>
        <dbReference type="SAM" id="MobiDB-lite"/>
    </source>
</evidence>
<feature type="region of interest" description="Disordered" evidence="1">
    <location>
        <begin position="1"/>
        <end position="49"/>
    </location>
</feature>
<organism evidence="2 3">
    <name type="scientific">Thalassiosira oceanica</name>
    <name type="common">Marine diatom</name>
    <dbReference type="NCBI Taxonomy" id="159749"/>
    <lineage>
        <taxon>Eukaryota</taxon>
        <taxon>Sar</taxon>
        <taxon>Stramenopiles</taxon>
        <taxon>Ochrophyta</taxon>
        <taxon>Bacillariophyta</taxon>
        <taxon>Coscinodiscophyceae</taxon>
        <taxon>Thalassiosirophycidae</taxon>
        <taxon>Thalassiosirales</taxon>
        <taxon>Thalassiosiraceae</taxon>
        <taxon>Thalassiosira</taxon>
    </lineage>
</organism>
<dbReference type="AlphaFoldDB" id="K0RZ54"/>
<evidence type="ECO:0000313" key="3">
    <source>
        <dbReference type="Proteomes" id="UP000266841"/>
    </source>
</evidence>
<accession>K0RZ54</accession>
<feature type="compositionally biased region" description="Pro residues" evidence="1">
    <location>
        <begin position="766"/>
        <end position="778"/>
    </location>
</feature>
<feature type="non-terminal residue" evidence="2">
    <location>
        <position position="884"/>
    </location>
</feature>
<sequence>MDDEIETNHQRCTHADEAAPASCNGENGPPQPLAAEMLPDGDDGPPVPIQNQQQQEQLAFGDEKVEEHESALSIVEEDTDRAPIPIQQQEQQLDDAKRKANAEISTGDGTSGIDERYSLVEAEEMEEDPRPIVSSRVGASFGEVGEEEVPSISAPRQRSRPRLCLADCDNEPPVPIQQQEQLLALDDAVKNEKKQEAKAGEQKSVMSFVEEGPDRAPIPVQQQMQQLDDAKEKAKAEISTANSTSGMEERDSTTELVAEETEEDKVDLGPAASRVGTSLEELEARVEISSMPTPRNDAADARLAPDEEIPIYEGIVVPTERTRLQTWVEHFRDNYKLTLGLTILAIASAITVGVVLDRRRNKSSVSRGSNFDPDDTTGMPVIPDMDMVELPMDPVDLQFDPDDTSTGGSTQPWFVSVYKPEFNVNAYASLDLDMREIDFLATTGNEEGLLAAWDVYSGADGDSGGSGLTLQDLTAVSFDFDGSETLKLYKDFYGMTDYSDKWLQAAFNEESTESSFSSGKVDFTKLDLEGRSAAVQHGIRAMAIWGYIVGLVEKTAENCHWDANDNNADEIKMWDRAVALYVGSTARKSGVGGHLLYTLANEEKGEEAPVNKYILAKFANGKLNLDIGGCSNLKNDARDIKAFMTVPLIQAASRTMYTIGIENSTDGALQGEAAAYAAALLPLMDQCGRGNSKIIEANMLPGKSPLGSYDVVKAAFERCYEKLGVSCQDVGGLVIKKQDDTSLIGSKCDLRYTGDTSEQVALVPALPPAEPTPLPSPRPQSDAPTDVATPTHEQRPKWFQTLHPDFQELSLFQDENDVTVSQLAQAALFCYRQCFCAPTTVRALKSVLLADLGLLSLNISLSALCSVICPNGKGNPPFKGGPPN</sequence>
<name>K0RZ54_THAOC</name>
<keyword evidence="3" id="KW-1185">Reference proteome</keyword>
<feature type="region of interest" description="Disordered" evidence="1">
    <location>
        <begin position="766"/>
        <end position="793"/>
    </location>
</feature>
<dbReference type="Proteomes" id="UP000266841">
    <property type="component" value="Unassembled WGS sequence"/>
</dbReference>
<feature type="region of interest" description="Disordered" evidence="1">
    <location>
        <begin position="236"/>
        <end position="267"/>
    </location>
</feature>
<evidence type="ECO:0000313" key="2">
    <source>
        <dbReference type="EMBL" id="EJK58330.1"/>
    </source>
</evidence>
<dbReference type="eggNOG" id="ENOG502S6KT">
    <property type="taxonomic scope" value="Eukaryota"/>
</dbReference>
<feature type="region of interest" description="Disordered" evidence="1">
    <location>
        <begin position="74"/>
        <end position="171"/>
    </location>
</feature>
<protein>
    <submittedName>
        <fullName evidence="2">Uncharacterized protein</fullName>
    </submittedName>
</protein>
<comment type="caution">
    <text evidence="2">The sequence shown here is derived from an EMBL/GenBank/DDBJ whole genome shotgun (WGS) entry which is preliminary data.</text>
</comment>